<feature type="compositionally biased region" description="Polar residues" evidence="6">
    <location>
        <begin position="302"/>
        <end position="312"/>
    </location>
</feature>
<reference evidence="9" key="1">
    <citation type="submission" date="2025-08" db="UniProtKB">
        <authorList>
            <consortium name="RefSeq"/>
        </authorList>
    </citation>
    <scope>IDENTIFICATION</scope>
</reference>
<dbReference type="AlphaFoldDB" id="A0A3Q0JQ74"/>
<sequence length="461" mass="53516">MMGDFPNCDIKVCDFEISRVILDGIEIRELLGTPDYVAPEILHYEPITLAADMWSLGVTAYVLLTGFSPFGGETDSETFRNISKAQLDFPDELFEDISPEAKDFIAKILIKNPMERMTAKEALKHPWLMNKKQIMTRVGCSSCPSIIQNQQNKKNLRKYLSKSREALFEKVISASKLQQENLRKSALLKYNKTRRLCESQMSLVSKTREKSLGDMAISLGRSKEKLYGFKCLSKSQEVLNLYKSMKDINNICIDEIIKNINDNKTKEKLKRESENETVQQENQNNNSKNEDSNIRHRESTIKQKSPTRQDGNNSRHRRSPEKNTRRPSRESLEKSKPENSIDNSVKPNNDIVQVNDCDNKDKKKESDSTNRAKRKDTYLRQTSKEDQKQTITRKLSKDESKDLITIRKTSRDETNYIPHRKLSRDENRVPSDRKLSREESRVLSDRRNSRDEIRVLSDRKN</sequence>
<keyword evidence="8" id="KW-1185">Reference proteome</keyword>
<dbReference type="GO" id="GO:0004674">
    <property type="term" value="F:protein serine/threonine kinase activity"/>
    <property type="evidence" value="ECO:0007669"/>
    <property type="project" value="UniProtKB-KW"/>
</dbReference>
<feature type="region of interest" description="Disordered" evidence="6">
    <location>
        <begin position="268"/>
        <end position="396"/>
    </location>
</feature>
<feature type="compositionally biased region" description="Low complexity" evidence="6">
    <location>
        <begin position="276"/>
        <end position="287"/>
    </location>
</feature>
<feature type="non-terminal residue" evidence="9">
    <location>
        <position position="461"/>
    </location>
</feature>
<feature type="compositionally biased region" description="Basic and acidic residues" evidence="6">
    <location>
        <begin position="357"/>
        <end position="388"/>
    </location>
</feature>
<name>A0A3Q0JQ74_DIACI</name>
<dbReference type="Gene3D" id="1.10.510.10">
    <property type="entry name" value="Transferase(Phosphotransferase) domain 1"/>
    <property type="match status" value="1"/>
</dbReference>
<dbReference type="PANTHER" id="PTHR24342">
    <property type="entry name" value="SERINE/THREONINE-PROTEIN KINASE 17"/>
    <property type="match status" value="1"/>
</dbReference>
<dbReference type="InterPro" id="IPR000719">
    <property type="entry name" value="Prot_kinase_dom"/>
</dbReference>
<dbReference type="GO" id="GO:0043065">
    <property type="term" value="P:positive regulation of apoptotic process"/>
    <property type="evidence" value="ECO:0007669"/>
    <property type="project" value="TreeGrafter"/>
</dbReference>
<organism evidence="8 9">
    <name type="scientific">Diaphorina citri</name>
    <name type="common">Asian citrus psyllid</name>
    <dbReference type="NCBI Taxonomy" id="121845"/>
    <lineage>
        <taxon>Eukaryota</taxon>
        <taxon>Metazoa</taxon>
        <taxon>Ecdysozoa</taxon>
        <taxon>Arthropoda</taxon>
        <taxon>Hexapoda</taxon>
        <taxon>Insecta</taxon>
        <taxon>Pterygota</taxon>
        <taxon>Neoptera</taxon>
        <taxon>Paraneoptera</taxon>
        <taxon>Hemiptera</taxon>
        <taxon>Sternorrhyncha</taxon>
        <taxon>Psylloidea</taxon>
        <taxon>Psyllidae</taxon>
        <taxon>Diaphorininae</taxon>
        <taxon>Diaphorina</taxon>
    </lineage>
</organism>
<dbReference type="KEGG" id="dci:103524003"/>
<keyword evidence="5" id="KW-0067">ATP-binding</keyword>
<dbReference type="InterPro" id="IPR011009">
    <property type="entry name" value="Kinase-like_dom_sf"/>
</dbReference>
<evidence type="ECO:0000313" key="9">
    <source>
        <dbReference type="RefSeq" id="XP_026688995.1"/>
    </source>
</evidence>
<evidence type="ECO:0000313" key="8">
    <source>
        <dbReference type="Proteomes" id="UP000079169"/>
    </source>
</evidence>
<feature type="compositionally biased region" description="Basic and acidic residues" evidence="6">
    <location>
        <begin position="320"/>
        <end position="339"/>
    </location>
</feature>
<gene>
    <name evidence="9" type="primary">LOC103524003</name>
</gene>
<feature type="domain" description="Protein kinase" evidence="7">
    <location>
        <begin position="1"/>
        <end position="128"/>
    </location>
</feature>
<evidence type="ECO:0000256" key="2">
    <source>
        <dbReference type="ARBA" id="ARBA00022679"/>
    </source>
</evidence>
<dbReference type="PaxDb" id="121845-A0A3Q0JQ74"/>
<evidence type="ECO:0000256" key="5">
    <source>
        <dbReference type="ARBA" id="ARBA00022840"/>
    </source>
</evidence>
<dbReference type="GO" id="GO:0005524">
    <property type="term" value="F:ATP binding"/>
    <property type="evidence" value="ECO:0007669"/>
    <property type="project" value="UniProtKB-KW"/>
</dbReference>
<dbReference type="PANTHER" id="PTHR24342:SF12">
    <property type="entry name" value="DEATH-ASSOCIATED PROTEIN KINASE RELATED"/>
    <property type="match status" value="1"/>
</dbReference>
<dbReference type="RefSeq" id="XP_026688995.1">
    <property type="nucleotide sequence ID" value="XM_026833194.1"/>
</dbReference>
<dbReference type="PROSITE" id="PS50011">
    <property type="entry name" value="PROTEIN_KINASE_DOM"/>
    <property type="match status" value="1"/>
</dbReference>
<dbReference type="GeneID" id="103524003"/>
<dbReference type="GO" id="GO:0005634">
    <property type="term" value="C:nucleus"/>
    <property type="evidence" value="ECO:0007669"/>
    <property type="project" value="TreeGrafter"/>
</dbReference>
<evidence type="ECO:0000256" key="1">
    <source>
        <dbReference type="ARBA" id="ARBA00022527"/>
    </source>
</evidence>
<feature type="compositionally biased region" description="Polar residues" evidence="6">
    <location>
        <begin position="340"/>
        <end position="352"/>
    </location>
</feature>
<keyword evidence="4 9" id="KW-0418">Kinase</keyword>
<keyword evidence="2" id="KW-0808">Transferase</keyword>
<dbReference type="Pfam" id="PF00069">
    <property type="entry name" value="Pkinase"/>
    <property type="match status" value="1"/>
</dbReference>
<protein>
    <submittedName>
        <fullName evidence="9">Probable serine/threonine-protein kinase fhkE</fullName>
    </submittedName>
</protein>
<feature type="compositionally biased region" description="Basic and acidic residues" evidence="6">
    <location>
        <begin position="288"/>
        <end position="301"/>
    </location>
</feature>
<keyword evidence="3" id="KW-0547">Nucleotide-binding</keyword>
<evidence type="ECO:0000256" key="4">
    <source>
        <dbReference type="ARBA" id="ARBA00022777"/>
    </source>
</evidence>
<dbReference type="STRING" id="121845.A0A3Q0JQ74"/>
<dbReference type="SUPFAM" id="SSF56112">
    <property type="entry name" value="Protein kinase-like (PK-like)"/>
    <property type="match status" value="1"/>
</dbReference>
<proteinExistence type="predicted"/>
<feature type="region of interest" description="Disordered" evidence="6">
    <location>
        <begin position="410"/>
        <end position="461"/>
    </location>
</feature>
<dbReference type="GO" id="GO:0035556">
    <property type="term" value="P:intracellular signal transduction"/>
    <property type="evidence" value="ECO:0007669"/>
    <property type="project" value="TreeGrafter"/>
</dbReference>
<evidence type="ECO:0000256" key="6">
    <source>
        <dbReference type="SAM" id="MobiDB-lite"/>
    </source>
</evidence>
<evidence type="ECO:0000259" key="7">
    <source>
        <dbReference type="PROSITE" id="PS50011"/>
    </source>
</evidence>
<evidence type="ECO:0000256" key="3">
    <source>
        <dbReference type="ARBA" id="ARBA00022741"/>
    </source>
</evidence>
<keyword evidence="1" id="KW-0723">Serine/threonine-protein kinase</keyword>
<dbReference type="Proteomes" id="UP000079169">
    <property type="component" value="Unplaced"/>
</dbReference>
<feature type="compositionally biased region" description="Basic and acidic residues" evidence="6">
    <location>
        <begin position="423"/>
        <end position="461"/>
    </location>
</feature>
<accession>A0A3Q0JQ74</accession>
<dbReference type="SMART" id="SM00220">
    <property type="entry name" value="S_TKc"/>
    <property type="match status" value="1"/>
</dbReference>